<dbReference type="CDD" id="cd05332">
    <property type="entry name" value="11beta-HSD1_like_SDR_c"/>
    <property type="match status" value="1"/>
</dbReference>
<keyword evidence="6" id="KW-1185">Reference proteome</keyword>
<accession>A0A9F7TBA0</accession>
<dbReference type="Proteomes" id="UP000221080">
    <property type="component" value="Chromosome 2"/>
</dbReference>
<dbReference type="PANTHER" id="PTHR44668">
    <property type="match status" value="1"/>
</dbReference>
<evidence type="ECO:0000256" key="1">
    <source>
        <dbReference type="ARBA" id="ARBA00006484"/>
    </source>
</evidence>
<dbReference type="PROSITE" id="PS00061">
    <property type="entry name" value="ADH_SHORT"/>
    <property type="match status" value="1"/>
</dbReference>
<name>A0A9F7TBA0_ICTPU</name>
<dbReference type="InterPro" id="IPR002347">
    <property type="entry name" value="SDR_fam"/>
</dbReference>
<dbReference type="GO" id="GO:0016616">
    <property type="term" value="F:oxidoreductase activity, acting on the CH-OH group of donors, NAD or NADP as acceptor"/>
    <property type="evidence" value="ECO:0007669"/>
    <property type="project" value="TreeGrafter"/>
</dbReference>
<dbReference type="GeneID" id="108275579"/>
<dbReference type="AlphaFoldDB" id="A0A9F7TBA0"/>
<dbReference type="Gene3D" id="3.40.50.720">
    <property type="entry name" value="NAD(P)-binding Rossmann-like Domain"/>
    <property type="match status" value="1"/>
</dbReference>
<dbReference type="OMA" id="MDPVWTT"/>
<evidence type="ECO:0000256" key="5">
    <source>
        <dbReference type="ARBA" id="ARBA00023027"/>
    </source>
</evidence>
<dbReference type="CTD" id="558764"/>
<dbReference type="SUPFAM" id="SSF51735">
    <property type="entry name" value="NAD(P)-binding Rossmann-fold domains"/>
    <property type="match status" value="1"/>
</dbReference>
<proteinExistence type="inferred from homology"/>
<keyword evidence="5" id="KW-0520">NAD</keyword>
<evidence type="ECO:0000256" key="3">
    <source>
        <dbReference type="ARBA" id="ARBA00022857"/>
    </source>
</evidence>
<keyword evidence="4" id="KW-0560">Oxidoreductase</keyword>
<reference evidence="7" key="2">
    <citation type="submission" date="2025-08" db="UniProtKB">
        <authorList>
            <consortium name="RefSeq"/>
        </authorList>
    </citation>
    <scope>IDENTIFICATION</scope>
    <source>
        <tissue evidence="7">Blood</tissue>
    </source>
</reference>
<dbReference type="PANTHER" id="PTHR44668:SF3">
    <property type="entry name" value="DEHYDROGENASE_REDUCTASE SDR FAMILY MEMBER 7C-B"/>
    <property type="match status" value="1"/>
</dbReference>
<dbReference type="RefSeq" id="XP_053530204.1">
    <property type="nucleotide sequence ID" value="XM_053674229.1"/>
</dbReference>
<dbReference type="Pfam" id="PF00106">
    <property type="entry name" value="adh_short"/>
    <property type="match status" value="1"/>
</dbReference>
<dbReference type="InterPro" id="IPR036291">
    <property type="entry name" value="NAD(P)-bd_dom_sf"/>
</dbReference>
<evidence type="ECO:0000313" key="6">
    <source>
        <dbReference type="Proteomes" id="UP000221080"/>
    </source>
</evidence>
<comment type="similarity">
    <text evidence="1">Belongs to the short-chain dehydrogenases/reductases (SDR) family.</text>
</comment>
<protein>
    <submittedName>
        <fullName evidence="7">Dehydrogenase/reductase SDR family member 7C-B isoform X2</fullName>
    </submittedName>
</protein>
<organism evidence="6 7">
    <name type="scientific">Ictalurus punctatus</name>
    <name type="common">Channel catfish</name>
    <name type="synonym">Silurus punctatus</name>
    <dbReference type="NCBI Taxonomy" id="7998"/>
    <lineage>
        <taxon>Eukaryota</taxon>
        <taxon>Metazoa</taxon>
        <taxon>Chordata</taxon>
        <taxon>Craniata</taxon>
        <taxon>Vertebrata</taxon>
        <taxon>Euteleostomi</taxon>
        <taxon>Actinopterygii</taxon>
        <taxon>Neopterygii</taxon>
        <taxon>Teleostei</taxon>
        <taxon>Ostariophysi</taxon>
        <taxon>Siluriformes</taxon>
        <taxon>Ictaluridae</taxon>
        <taxon>Ictalurus</taxon>
    </lineage>
</organism>
<dbReference type="InterPro" id="IPR052148">
    <property type="entry name" value="SDR_family_member_7C"/>
</dbReference>
<gene>
    <name evidence="7" type="primary">dhrs7ca</name>
</gene>
<dbReference type="PRINTS" id="PR00081">
    <property type="entry name" value="GDHRDH"/>
</dbReference>
<sequence>MDKFNSAATVLLLSVVVVVAAGIFHLYNVILQLLHKTPVQNKVVLITDSLSALGNECAKLFHKRGARLILCGKNWEKLEAFAQQLVTESDPILTFPPKLIELDFTDTEMLPDVLSDVLDCYGYLDMLIINSSMKVKAPAQSLSLEMDKMVMDVNYFGPITLAKGVLPSMISRRSGHILLVNSIQGKLAVPFRTTYAASKHAVQAFFDCLRAEVQESGISVSTISHTFINAASTTQHTTTGNSILSVLTGQKPHGISPEEMANAILQALGSKKKEIIMAHFISKAAIYARSLFPNLFFAVMAAGVKNAAGVEPVQ</sequence>
<reference evidence="6" key="1">
    <citation type="journal article" date="2016" name="Nat. Commun.">
        <title>The channel catfish genome sequence provides insights into the evolution of scale formation in teleosts.</title>
        <authorList>
            <person name="Liu Z."/>
            <person name="Liu S."/>
            <person name="Yao J."/>
            <person name="Bao L."/>
            <person name="Zhang J."/>
            <person name="Li Y."/>
            <person name="Jiang C."/>
            <person name="Sun L."/>
            <person name="Wang R."/>
            <person name="Zhang Y."/>
            <person name="Zhou T."/>
            <person name="Zeng Q."/>
            <person name="Fu Q."/>
            <person name="Gao S."/>
            <person name="Li N."/>
            <person name="Koren S."/>
            <person name="Jiang Y."/>
            <person name="Zimin A."/>
            <person name="Xu P."/>
            <person name="Phillippy A.M."/>
            <person name="Geng X."/>
            <person name="Song L."/>
            <person name="Sun F."/>
            <person name="Li C."/>
            <person name="Wang X."/>
            <person name="Chen A."/>
            <person name="Jin Y."/>
            <person name="Yuan Z."/>
            <person name="Yang Y."/>
            <person name="Tan S."/>
            <person name="Peatman E."/>
            <person name="Lu J."/>
            <person name="Qin Z."/>
            <person name="Dunham R."/>
            <person name="Li Z."/>
            <person name="Sonstegard T."/>
            <person name="Feng J."/>
            <person name="Danzmann R.G."/>
            <person name="Schroeder S."/>
            <person name="Scheffler B."/>
            <person name="Duke M.V."/>
            <person name="Ballard L."/>
            <person name="Kucuktas H."/>
            <person name="Kaltenboeck L."/>
            <person name="Liu H."/>
            <person name="Armbruster J."/>
            <person name="Xie Y."/>
            <person name="Kirby M.L."/>
            <person name="Tian Y."/>
            <person name="Flanagan M.E."/>
            <person name="Mu W."/>
            <person name="Waldbieser G.C."/>
        </authorList>
    </citation>
    <scope>NUCLEOTIDE SEQUENCE [LARGE SCALE GENOMIC DNA]</scope>
    <source>
        <strain evidence="6">SDA103</strain>
    </source>
</reference>
<keyword evidence="3" id="KW-0521">NADP</keyword>
<evidence type="ECO:0000313" key="7">
    <source>
        <dbReference type="RefSeq" id="XP_053530204.1"/>
    </source>
</evidence>
<dbReference type="GO" id="GO:0006874">
    <property type="term" value="P:intracellular calcium ion homeostasis"/>
    <property type="evidence" value="ECO:0007669"/>
    <property type="project" value="TreeGrafter"/>
</dbReference>
<evidence type="ECO:0000256" key="4">
    <source>
        <dbReference type="ARBA" id="ARBA00023002"/>
    </source>
</evidence>
<dbReference type="InterPro" id="IPR020904">
    <property type="entry name" value="Sc_DH/Rdtase_CS"/>
</dbReference>
<evidence type="ECO:0000256" key="2">
    <source>
        <dbReference type="ARBA" id="ARBA00022729"/>
    </source>
</evidence>
<keyword evidence="2" id="KW-0732">Signal</keyword>